<dbReference type="PATRIC" id="fig|693216.3.peg.3476"/>
<dbReference type="GO" id="GO:0004888">
    <property type="term" value="F:transmembrane signaling receptor activity"/>
    <property type="evidence" value="ECO:0007669"/>
    <property type="project" value="TreeGrafter"/>
</dbReference>
<accession>C9Y163</accession>
<dbReference type="CDD" id="cd11386">
    <property type="entry name" value="MCP_signal"/>
    <property type="match status" value="1"/>
</dbReference>
<dbReference type="PANTHER" id="PTHR43531">
    <property type="entry name" value="PROTEIN ICFG"/>
    <property type="match status" value="1"/>
</dbReference>
<reference evidence="10 11" key="1">
    <citation type="journal article" date="2010" name="J. Bacteriol.">
        <title>Complete Genome Sequence of Cronobacter turicensis LMG 23827, a foodborne pathogen causing deaths in neonates.</title>
        <authorList>
            <person name="Stephan R."/>
            <person name="Lehner A."/>
            <person name="Tischler P."/>
            <person name="Rattei T."/>
        </authorList>
    </citation>
    <scope>NUCLEOTIDE SEQUENCE [LARGE SCALE GENOMIC DNA]</scope>
    <source>
        <strain evidence="11">DSM 18703 / CCUG 55852 / LMG 23827 / z3032</strain>
    </source>
</reference>
<dbReference type="PROSITE" id="PS50111">
    <property type="entry name" value="CHEMOTAXIS_TRANSDUC_2"/>
    <property type="match status" value="1"/>
</dbReference>
<dbReference type="PANTHER" id="PTHR43531:SF14">
    <property type="entry name" value="METHYL-ACCEPTING CHEMOTAXIS PROTEIN I-RELATED"/>
    <property type="match status" value="1"/>
</dbReference>
<dbReference type="InterPro" id="IPR004089">
    <property type="entry name" value="MCPsignal_dom"/>
</dbReference>
<proteinExistence type="inferred from homology"/>
<evidence type="ECO:0000256" key="6">
    <source>
        <dbReference type="PROSITE-ProRule" id="PRU00284"/>
    </source>
</evidence>
<keyword evidence="2" id="KW-0488">Methylation</keyword>
<dbReference type="Pfam" id="PF17201">
    <property type="entry name" value="Cache_3-Cache_2"/>
    <property type="match status" value="1"/>
</dbReference>
<gene>
    <name evidence="10" type="primary">tar</name>
    <name evidence="10" type="ordered locus">Ctu_36740</name>
</gene>
<name>C9Y163_CROTZ</name>
<dbReference type="FunFam" id="1.10.287.950:FF:000001">
    <property type="entry name" value="Methyl-accepting chemotaxis sensory transducer"/>
    <property type="match status" value="1"/>
</dbReference>
<evidence type="ECO:0000313" key="10">
    <source>
        <dbReference type="EMBL" id="CBA33957.1"/>
    </source>
</evidence>
<reference evidence="11" key="2">
    <citation type="journal article" date="2011" name="J. Bacteriol.">
        <title>Complete genome sequence of Cronobacter turicensis LMG 23827, a food-borne pathogen causing deaths in neonates.</title>
        <authorList>
            <person name="Stephan R."/>
            <person name="Lehner A."/>
            <person name="Tischler P."/>
            <person name="Rattei T."/>
        </authorList>
    </citation>
    <scope>NUCLEOTIDE SEQUENCE [LARGE SCALE GENOMIC DNA]</scope>
    <source>
        <strain evidence="11">DSM 18703 / CCUG 55852 / LMG 23827 / z3032</strain>
    </source>
</reference>
<evidence type="ECO:0000256" key="1">
    <source>
        <dbReference type="ARBA" id="ARBA00004429"/>
    </source>
</evidence>
<dbReference type="CDD" id="cd06225">
    <property type="entry name" value="HAMP"/>
    <property type="match status" value="1"/>
</dbReference>
<keyword evidence="11" id="KW-1185">Reference proteome</keyword>
<dbReference type="GO" id="GO:0006935">
    <property type="term" value="P:chemotaxis"/>
    <property type="evidence" value="ECO:0007669"/>
    <property type="project" value="UniProtKB-KW"/>
</dbReference>
<dbReference type="InterPro" id="IPR003660">
    <property type="entry name" value="HAMP_dom"/>
</dbReference>
<feature type="transmembrane region" description="Helical" evidence="7">
    <location>
        <begin position="327"/>
        <end position="346"/>
    </location>
</feature>
<feature type="domain" description="Methyl-accepting transducer" evidence="8">
    <location>
        <begin position="405"/>
        <end position="634"/>
    </location>
</feature>
<dbReference type="HOGENOM" id="CLU_000445_107_12_6"/>
<dbReference type="Pfam" id="PF00015">
    <property type="entry name" value="MCPsignal"/>
    <property type="match status" value="1"/>
</dbReference>
<dbReference type="PROSITE" id="PS50885">
    <property type="entry name" value="HAMP"/>
    <property type="match status" value="1"/>
</dbReference>
<evidence type="ECO:0000256" key="7">
    <source>
        <dbReference type="SAM" id="Phobius"/>
    </source>
</evidence>
<keyword evidence="3" id="KW-0145">Chemotaxis</keyword>
<dbReference type="SMART" id="SM00283">
    <property type="entry name" value="MA"/>
    <property type="match status" value="1"/>
</dbReference>
<comment type="subcellular location">
    <subcellularLocation>
        <location evidence="1">Cell inner membrane</location>
        <topology evidence="1">Multi-pass membrane protein</topology>
    </subcellularLocation>
</comment>
<dbReference type="SUPFAM" id="SSF103190">
    <property type="entry name" value="Sensory domain-like"/>
    <property type="match status" value="1"/>
</dbReference>
<dbReference type="EMBL" id="FN543093">
    <property type="protein sequence ID" value="CBA33957.1"/>
    <property type="molecule type" value="Genomic_DNA"/>
</dbReference>
<dbReference type="KEGG" id="ctu:CTU_36740"/>
<dbReference type="InterPro" id="IPR051310">
    <property type="entry name" value="MCP_chemotaxis"/>
</dbReference>
<organism evidence="10 11">
    <name type="scientific">Cronobacter turicensis (strain DSM 18703 / CCUG 55852 / LMG 23827 / z3032)</name>
    <dbReference type="NCBI Taxonomy" id="693216"/>
    <lineage>
        <taxon>Bacteria</taxon>
        <taxon>Pseudomonadati</taxon>
        <taxon>Pseudomonadota</taxon>
        <taxon>Gammaproteobacteria</taxon>
        <taxon>Enterobacterales</taxon>
        <taxon>Enterobacteriaceae</taxon>
        <taxon>Cronobacter</taxon>
    </lineage>
</organism>
<evidence type="ECO:0000259" key="9">
    <source>
        <dbReference type="PROSITE" id="PS50885"/>
    </source>
</evidence>
<evidence type="ECO:0000256" key="5">
    <source>
        <dbReference type="ARBA" id="ARBA00029447"/>
    </source>
</evidence>
<keyword evidence="7" id="KW-0472">Membrane</keyword>
<comment type="similarity">
    <text evidence="5">Belongs to the methyl-accepting chemotaxis (MCP) protein family.</text>
</comment>
<keyword evidence="7" id="KW-0812">Transmembrane</keyword>
<sequence>MLVHKSLFMTLSIQRWGLGAKLSFLTGVAVAALFLLFTFALSHKASEQLEALALEDLHNQTTSVVDMAQMFDSSLNEEVASFTKLFNSFIPQPISRDESQMQSINGISVPMLKGADTSLHENNALPDDFLTRTGAIATLFVRSGDNFVRVATSLRKEDGSRAIGTQLDTASPAFAPVMKGETYRGLALLFGKRYITQYEPVKDTSGQVIAILFVGVDITHSWQVMRNKILNRRLGESGRFYVINRAPGKTYGQFLFHPSDEGKRPTWPDAILKPVLTEQQGTLEMEKEDGRTALLSFTQLPGWNWAIVGEVDKATLLSGVTSMRNQFLAAGVIVSLLFAAAFVWTVRRWLTTPLRNVITLARQYAAGDLRETIDTRRQDEVGQLIDAINGIGNGLQQIVNQVRDAAGDISHGTRALASDSGEISEQINKQASSVEETSASMEQLAATVSQNAANMEQTQSLVKEASDAVQHGGETVSNAVTTMNDIRSASQRIADITHVIESIAFQTNILALNAAVEAARAGEHGKGFAVVAQEVRALAARSANAVKEIEQLISDTLAKVSEGHALSEQTRKAMEAIISRIGQINQLVTEINHASHEQSAGIGQVNIAMHQIGEATHINAERVTRSEQTAQVLREKGNHLNELVSLFRLKA</sequence>
<dbReference type="Pfam" id="PF00672">
    <property type="entry name" value="HAMP"/>
    <property type="match status" value="1"/>
</dbReference>
<evidence type="ECO:0000256" key="2">
    <source>
        <dbReference type="ARBA" id="ARBA00022481"/>
    </source>
</evidence>
<dbReference type="InterPro" id="IPR029151">
    <property type="entry name" value="Sensor-like_sf"/>
</dbReference>
<dbReference type="GO" id="GO:0005886">
    <property type="term" value="C:plasma membrane"/>
    <property type="evidence" value="ECO:0007669"/>
    <property type="project" value="UniProtKB-SubCell"/>
</dbReference>
<dbReference type="AlphaFoldDB" id="C9Y163"/>
<dbReference type="SMART" id="SM00304">
    <property type="entry name" value="HAMP"/>
    <property type="match status" value="1"/>
</dbReference>
<dbReference type="InterPro" id="IPR033462">
    <property type="entry name" value="Cache_3-Cache_2"/>
</dbReference>
<evidence type="ECO:0000313" key="11">
    <source>
        <dbReference type="Proteomes" id="UP000002069"/>
    </source>
</evidence>
<dbReference type="CDD" id="cd12912">
    <property type="entry name" value="PDC2_MCP_like"/>
    <property type="match status" value="1"/>
</dbReference>
<dbReference type="SUPFAM" id="SSF58104">
    <property type="entry name" value="Methyl-accepting chemotaxis protein (MCP) signaling domain"/>
    <property type="match status" value="1"/>
</dbReference>
<keyword evidence="7" id="KW-1133">Transmembrane helix</keyword>
<evidence type="ECO:0000256" key="4">
    <source>
        <dbReference type="ARBA" id="ARBA00023224"/>
    </source>
</evidence>
<dbReference type="GO" id="GO:0007165">
    <property type="term" value="P:signal transduction"/>
    <property type="evidence" value="ECO:0007669"/>
    <property type="project" value="UniProtKB-KW"/>
</dbReference>
<evidence type="ECO:0000259" key="8">
    <source>
        <dbReference type="PROSITE" id="PS50111"/>
    </source>
</evidence>
<keyword evidence="4 6" id="KW-0807">Transducer</keyword>
<evidence type="ECO:0000256" key="3">
    <source>
        <dbReference type="ARBA" id="ARBA00022500"/>
    </source>
</evidence>
<feature type="domain" description="HAMP" evidence="9">
    <location>
        <begin position="348"/>
        <end position="400"/>
    </location>
</feature>
<dbReference type="Proteomes" id="UP000002069">
    <property type="component" value="Chromosome"/>
</dbReference>
<dbReference type="Gene3D" id="1.10.287.950">
    <property type="entry name" value="Methyl-accepting chemotaxis protein"/>
    <property type="match status" value="1"/>
</dbReference>
<dbReference type="Gene3D" id="3.30.450.20">
    <property type="entry name" value="PAS domain"/>
    <property type="match status" value="1"/>
</dbReference>
<protein>
    <submittedName>
        <fullName evidence="10">Methyl-accepting chemotaxis protein II</fullName>
    </submittedName>
</protein>